<dbReference type="Pfam" id="PF12833">
    <property type="entry name" value="HTH_18"/>
    <property type="match status" value="1"/>
</dbReference>
<dbReference type="InterPro" id="IPR013096">
    <property type="entry name" value="Cupin_2"/>
</dbReference>
<evidence type="ECO:0000256" key="2">
    <source>
        <dbReference type="ARBA" id="ARBA00023125"/>
    </source>
</evidence>
<evidence type="ECO:0000313" key="6">
    <source>
        <dbReference type="Proteomes" id="UP000189739"/>
    </source>
</evidence>
<proteinExistence type="predicted"/>
<keyword evidence="3" id="KW-0804">Transcription</keyword>
<sequence length="291" mass="33166">MRNVVNRVKYCPTPEKSWQSFFIDHVRVTPSQQITFHQHESLEISYIVLGSGRRVIGNTADNFNQGEVIFIPSNIPHCWSFDNFNTAADGKIENISIFFTPQLLQTALDGCPELHECFTKILSLESALVFTGQTRERLQELMRNTRNESKTEQFASLVRMLALIAESAQMEIVGSVVVEDRSQLKLQQAYSYVINNFQREITLADAAAFVGMEKSSFCTFFKRKAGKPFFTFLAEYRVESAVQMLQRTGMSVAEVCHAVGFNDVPYFNRVFKKVKNMPPSQFRNSVPNNVD</sequence>
<accession>A0A1S9PC55</accession>
<dbReference type="Gene3D" id="1.10.10.60">
    <property type="entry name" value="Homeodomain-like"/>
    <property type="match status" value="2"/>
</dbReference>
<dbReference type="SUPFAM" id="SSF46689">
    <property type="entry name" value="Homeodomain-like"/>
    <property type="match status" value="2"/>
</dbReference>
<dbReference type="OrthoDB" id="9787988at2"/>
<dbReference type="PANTHER" id="PTHR43280">
    <property type="entry name" value="ARAC-FAMILY TRANSCRIPTIONAL REGULATOR"/>
    <property type="match status" value="1"/>
</dbReference>
<dbReference type="InterPro" id="IPR018060">
    <property type="entry name" value="HTH_AraC"/>
</dbReference>
<dbReference type="SMART" id="SM00342">
    <property type="entry name" value="HTH_ARAC"/>
    <property type="match status" value="1"/>
</dbReference>
<dbReference type="SUPFAM" id="SSF51182">
    <property type="entry name" value="RmlC-like cupins"/>
    <property type="match status" value="1"/>
</dbReference>
<dbReference type="InterPro" id="IPR014710">
    <property type="entry name" value="RmlC-like_jellyroll"/>
</dbReference>
<feature type="domain" description="HTH araC/xylS-type" evidence="4">
    <location>
        <begin position="187"/>
        <end position="285"/>
    </location>
</feature>
<dbReference type="PANTHER" id="PTHR43280:SF27">
    <property type="entry name" value="TRANSCRIPTIONAL REGULATOR MTLR"/>
    <property type="match status" value="1"/>
</dbReference>
<name>A0A1S9PC55_9SPHI</name>
<keyword evidence="1" id="KW-0805">Transcription regulation</keyword>
<dbReference type="InterPro" id="IPR011051">
    <property type="entry name" value="RmlC_Cupin_sf"/>
</dbReference>
<dbReference type="Proteomes" id="UP000189739">
    <property type="component" value="Unassembled WGS sequence"/>
</dbReference>
<evidence type="ECO:0000313" key="5">
    <source>
        <dbReference type="EMBL" id="OOQ58501.1"/>
    </source>
</evidence>
<dbReference type="STRING" id="1792845.BC343_07480"/>
<dbReference type="AlphaFoldDB" id="A0A1S9PC55"/>
<comment type="caution">
    <text evidence="5">The sequence shown here is derived from an EMBL/GenBank/DDBJ whole genome shotgun (WGS) entry which is preliminary data.</text>
</comment>
<evidence type="ECO:0000256" key="3">
    <source>
        <dbReference type="ARBA" id="ARBA00023163"/>
    </source>
</evidence>
<dbReference type="InterPro" id="IPR020449">
    <property type="entry name" value="Tscrpt_reg_AraC-type_HTH"/>
</dbReference>
<keyword evidence="2" id="KW-0238">DNA-binding</keyword>
<gene>
    <name evidence="5" type="ORF">BC343_07480</name>
</gene>
<dbReference type="EMBL" id="MBTF01000023">
    <property type="protein sequence ID" value="OOQ58501.1"/>
    <property type="molecule type" value="Genomic_DNA"/>
</dbReference>
<dbReference type="GO" id="GO:0003700">
    <property type="term" value="F:DNA-binding transcription factor activity"/>
    <property type="evidence" value="ECO:0007669"/>
    <property type="project" value="InterPro"/>
</dbReference>
<dbReference type="InterPro" id="IPR009057">
    <property type="entry name" value="Homeodomain-like_sf"/>
</dbReference>
<dbReference type="Pfam" id="PF07883">
    <property type="entry name" value="Cupin_2"/>
    <property type="match status" value="1"/>
</dbReference>
<dbReference type="PROSITE" id="PS00041">
    <property type="entry name" value="HTH_ARAC_FAMILY_1"/>
    <property type="match status" value="1"/>
</dbReference>
<dbReference type="Gene3D" id="2.60.120.10">
    <property type="entry name" value="Jelly Rolls"/>
    <property type="match status" value="1"/>
</dbReference>
<organism evidence="5 6">
    <name type="scientific">Mucilaginibacter pedocola</name>
    <dbReference type="NCBI Taxonomy" id="1792845"/>
    <lineage>
        <taxon>Bacteria</taxon>
        <taxon>Pseudomonadati</taxon>
        <taxon>Bacteroidota</taxon>
        <taxon>Sphingobacteriia</taxon>
        <taxon>Sphingobacteriales</taxon>
        <taxon>Sphingobacteriaceae</taxon>
        <taxon>Mucilaginibacter</taxon>
    </lineage>
</organism>
<keyword evidence="6" id="KW-1185">Reference proteome</keyword>
<dbReference type="PRINTS" id="PR00032">
    <property type="entry name" value="HTHARAC"/>
</dbReference>
<dbReference type="InterPro" id="IPR018062">
    <property type="entry name" value="HTH_AraC-typ_CS"/>
</dbReference>
<reference evidence="5 6" key="1">
    <citation type="submission" date="2016-07" db="EMBL/GenBank/DDBJ databases">
        <title>Genomic analysis of zinc-resistant bacterium Mucilaginibacter pedocola TBZ30.</title>
        <authorList>
            <person name="Huang J."/>
            <person name="Tang J."/>
        </authorList>
    </citation>
    <scope>NUCLEOTIDE SEQUENCE [LARGE SCALE GENOMIC DNA]</scope>
    <source>
        <strain evidence="5 6">TBZ30</strain>
    </source>
</reference>
<dbReference type="GO" id="GO:0043565">
    <property type="term" value="F:sequence-specific DNA binding"/>
    <property type="evidence" value="ECO:0007669"/>
    <property type="project" value="InterPro"/>
</dbReference>
<evidence type="ECO:0000259" key="4">
    <source>
        <dbReference type="PROSITE" id="PS01124"/>
    </source>
</evidence>
<protein>
    <recommendedName>
        <fullName evidence="4">HTH araC/xylS-type domain-containing protein</fullName>
    </recommendedName>
</protein>
<evidence type="ECO:0000256" key="1">
    <source>
        <dbReference type="ARBA" id="ARBA00023015"/>
    </source>
</evidence>
<dbReference type="PROSITE" id="PS01124">
    <property type="entry name" value="HTH_ARAC_FAMILY_2"/>
    <property type="match status" value="1"/>
</dbReference>